<name>A0AAD5PDR1_9FUNG</name>
<evidence type="ECO:0000256" key="5">
    <source>
        <dbReference type="ARBA" id="ARBA00022801"/>
    </source>
</evidence>
<feature type="signal peptide" evidence="17">
    <location>
        <begin position="1"/>
        <end position="20"/>
    </location>
</feature>
<dbReference type="InterPro" id="IPR001461">
    <property type="entry name" value="Aspartic_peptidase_A1"/>
</dbReference>
<keyword evidence="7 15" id="KW-1015">Disulfide bond</keyword>
<comment type="similarity">
    <text evidence="1 16">Belongs to the peptidase A1 family.</text>
</comment>
<organism evidence="19 20">
    <name type="scientific">Phascolomyces articulosus</name>
    <dbReference type="NCBI Taxonomy" id="60185"/>
    <lineage>
        <taxon>Eukaryota</taxon>
        <taxon>Fungi</taxon>
        <taxon>Fungi incertae sedis</taxon>
        <taxon>Mucoromycota</taxon>
        <taxon>Mucoromycotina</taxon>
        <taxon>Mucoromycetes</taxon>
        <taxon>Mucorales</taxon>
        <taxon>Lichtheimiaceae</taxon>
        <taxon>Phascolomyces</taxon>
    </lineage>
</organism>
<keyword evidence="4 16" id="KW-0064">Aspartyl protease</keyword>
<evidence type="ECO:0000256" key="7">
    <source>
        <dbReference type="ARBA" id="ARBA00023157"/>
    </source>
</evidence>
<evidence type="ECO:0000256" key="8">
    <source>
        <dbReference type="ARBA" id="ARBA00023180"/>
    </source>
</evidence>
<dbReference type="Proteomes" id="UP001209540">
    <property type="component" value="Unassembled WGS sequence"/>
</dbReference>
<comment type="catalytic activity">
    <reaction evidence="9">
        <text>Hydrolysis of proteins, favoring hydrophobic residues at P1 and P1'. Clots milk. Does not accept Lys at P1, and hence does not activate trypsinogen.</text>
        <dbReference type="EC" id="3.4.23.23"/>
    </reaction>
</comment>
<evidence type="ECO:0000256" key="14">
    <source>
        <dbReference type="PIRSR" id="PIRSR601461-1"/>
    </source>
</evidence>
<keyword evidence="8" id="KW-0325">Glycoprotein</keyword>
<dbReference type="FunFam" id="2.40.70.10:FF:000008">
    <property type="entry name" value="Cathepsin D"/>
    <property type="match status" value="1"/>
</dbReference>
<evidence type="ECO:0000256" key="4">
    <source>
        <dbReference type="ARBA" id="ARBA00022750"/>
    </source>
</evidence>
<gene>
    <name evidence="19" type="ORF">BDA99DRAFT_439140</name>
</gene>
<dbReference type="AlphaFoldDB" id="A0AAD5PDR1"/>
<feature type="active site" evidence="14">
    <location>
        <position position="100"/>
    </location>
</feature>
<evidence type="ECO:0000256" key="16">
    <source>
        <dbReference type="RuleBase" id="RU000454"/>
    </source>
</evidence>
<evidence type="ECO:0000256" key="17">
    <source>
        <dbReference type="SAM" id="SignalP"/>
    </source>
</evidence>
<dbReference type="GO" id="GO:0006508">
    <property type="term" value="P:proteolysis"/>
    <property type="evidence" value="ECO:0007669"/>
    <property type="project" value="UniProtKB-KW"/>
</dbReference>
<dbReference type="InterPro" id="IPR021109">
    <property type="entry name" value="Peptidase_aspartic_dom_sf"/>
</dbReference>
<reference evidence="19" key="2">
    <citation type="submission" date="2023-02" db="EMBL/GenBank/DDBJ databases">
        <authorList>
            <consortium name="DOE Joint Genome Institute"/>
            <person name="Mondo S.J."/>
            <person name="Chang Y."/>
            <person name="Wang Y."/>
            <person name="Ahrendt S."/>
            <person name="Andreopoulos W."/>
            <person name="Barry K."/>
            <person name="Beard J."/>
            <person name="Benny G.L."/>
            <person name="Blankenship S."/>
            <person name="Bonito G."/>
            <person name="Cuomo C."/>
            <person name="Desiro A."/>
            <person name="Gervers K.A."/>
            <person name="Hundley H."/>
            <person name="Kuo A."/>
            <person name="LaButti K."/>
            <person name="Lang B.F."/>
            <person name="Lipzen A."/>
            <person name="O'Donnell K."/>
            <person name="Pangilinan J."/>
            <person name="Reynolds N."/>
            <person name="Sandor L."/>
            <person name="Smith M.W."/>
            <person name="Tsang A."/>
            <person name="Grigoriev I.V."/>
            <person name="Stajich J.E."/>
            <person name="Spatafora J.W."/>
        </authorList>
    </citation>
    <scope>NUCLEOTIDE SEQUENCE</scope>
    <source>
        <strain evidence="19">RSA 2281</strain>
    </source>
</reference>
<accession>A0AAD5PDR1</accession>
<evidence type="ECO:0000256" key="2">
    <source>
        <dbReference type="ARBA" id="ARBA00022670"/>
    </source>
</evidence>
<evidence type="ECO:0000256" key="12">
    <source>
        <dbReference type="ARBA" id="ARBA00070311"/>
    </source>
</evidence>
<evidence type="ECO:0000313" key="19">
    <source>
        <dbReference type="EMBL" id="KAI9261638.1"/>
    </source>
</evidence>
<evidence type="ECO:0000256" key="6">
    <source>
        <dbReference type="ARBA" id="ARBA00023145"/>
    </source>
</evidence>
<dbReference type="Gene3D" id="2.40.70.10">
    <property type="entry name" value="Acid Proteases"/>
    <property type="match status" value="2"/>
</dbReference>
<keyword evidence="5 16" id="KW-0378">Hydrolase</keyword>
<feature type="domain" description="Peptidase A1" evidence="18">
    <location>
        <begin position="82"/>
        <end position="386"/>
    </location>
</feature>
<evidence type="ECO:0000256" key="9">
    <source>
        <dbReference type="ARBA" id="ARBA00052485"/>
    </source>
</evidence>
<reference evidence="19" key="1">
    <citation type="journal article" date="2022" name="IScience">
        <title>Evolution of zygomycete secretomes and the origins of terrestrial fungal ecologies.</title>
        <authorList>
            <person name="Chang Y."/>
            <person name="Wang Y."/>
            <person name="Mondo S."/>
            <person name="Ahrendt S."/>
            <person name="Andreopoulos W."/>
            <person name="Barry K."/>
            <person name="Beard J."/>
            <person name="Benny G.L."/>
            <person name="Blankenship S."/>
            <person name="Bonito G."/>
            <person name="Cuomo C."/>
            <person name="Desiro A."/>
            <person name="Gervers K.A."/>
            <person name="Hundley H."/>
            <person name="Kuo A."/>
            <person name="LaButti K."/>
            <person name="Lang B.F."/>
            <person name="Lipzen A."/>
            <person name="O'Donnell K."/>
            <person name="Pangilinan J."/>
            <person name="Reynolds N."/>
            <person name="Sandor L."/>
            <person name="Smith M.E."/>
            <person name="Tsang A."/>
            <person name="Grigoriev I.V."/>
            <person name="Stajich J.E."/>
            <person name="Spatafora J.W."/>
        </authorList>
    </citation>
    <scope>NUCLEOTIDE SEQUENCE</scope>
    <source>
        <strain evidence="19">RSA 2281</strain>
    </source>
</reference>
<keyword evidence="6" id="KW-0865">Zymogen</keyword>
<dbReference type="PANTHER" id="PTHR47966:SF51">
    <property type="entry name" value="BETA-SITE APP-CLEAVING ENZYME, ISOFORM A-RELATED"/>
    <property type="match status" value="1"/>
</dbReference>
<evidence type="ECO:0000256" key="15">
    <source>
        <dbReference type="PIRSR" id="PIRSR601461-2"/>
    </source>
</evidence>
<evidence type="ECO:0000256" key="10">
    <source>
        <dbReference type="ARBA" id="ARBA00059864"/>
    </source>
</evidence>
<comment type="caution">
    <text evidence="19">The sequence shown here is derived from an EMBL/GenBank/DDBJ whole genome shotgun (WGS) entry which is preliminary data.</text>
</comment>
<feature type="chain" id="PRO_5042110953" description="Mucorpepsin" evidence="17">
    <location>
        <begin position="21"/>
        <end position="391"/>
    </location>
</feature>
<dbReference type="EMBL" id="JAIXMP010000015">
    <property type="protein sequence ID" value="KAI9261638.1"/>
    <property type="molecule type" value="Genomic_DNA"/>
</dbReference>
<evidence type="ECO:0000313" key="20">
    <source>
        <dbReference type="Proteomes" id="UP001209540"/>
    </source>
</evidence>
<dbReference type="PROSITE" id="PS00141">
    <property type="entry name" value="ASP_PROTEASE"/>
    <property type="match status" value="1"/>
</dbReference>
<feature type="disulfide bond" evidence="15">
    <location>
        <begin position="317"/>
        <end position="350"/>
    </location>
</feature>
<evidence type="ECO:0000256" key="13">
    <source>
        <dbReference type="ARBA" id="ARBA00075933"/>
    </source>
</evidence>
<dbReference type="PRINTS" id="PR00792">
    <property type="entry name" value="PEPSIN"/>
</dbReference>
<keyword evidence="2 16" id="KW-0645">Protease</keyword>
<dbReference type="Pfam" id="PF00026">
    <property type="entry name" value="Asp"/>
    <property type="match status" value="1"/>
</dbReference>
<protein>
    <recommendedName>
        <fullName evidence="12">Mucorpepsin</fullName>
        <ecNumber evidence="11">3.4.23.23</ecNumber>
    </recommendedName>
    <alternativeName>
        <fullName evidence="13">Mucor rennin</fullName>
    </alternativeName>
</protein>
<evidence type="ECO:0000259" key="18">
    <source>
        <dbReference type="PROSITE" id="PS51767"/>
    </source>
</evidence>
<proteinExistence type="inferred from homology"/>
<dbReference type="EC" id="3.4.23.23" evidence="11"/>
<keyword evidence="3 17" id="KW-0732">Signal</keyword>
<evidence type="ECO:0000256" key="1">
    <source>
        <dbReference type="ARBA" id="ARBA00007447"/>
    </source>
</evidence>
<dbReference type="GO" id="GO:0004190">
    <property type="term" value="F:aspartic-type endopeptidase activity"/>
    <property type="evidence" value="ECO:0007669"/>
    <property type="project" value="UniProtKB-KW"/>
</dbReference>
<evidence type="ECO:0000256" key="11">
    <source>
        <dbReference type="ARBA" id="ARBA00067072"/>
    </source>
</evidence>
<keyword evidence="20" id="KW-1185">Reference proteome</keyword>
<sequence>MLWLIPVLATYFSFLVGVNGLELISNPDYIADASASVQRAQSKYARYVVSAFHNNDKAAPNVNNSNNKGAIQLMESGYDLEYYGTVSVGTPSQELKLNFDTGSSDLWFACVRCLACGAFRTKYNPLVSTSYSDSLAKWRLVYGDGSSASGHIGFDNVNLGGFKIRQQTLQLATQRSQIFDECATDGVLGLGFDSLATVPNVITPMNNLIQQHRIKEPIFSVFYGKASEGGGGELLFGDYNPNHIAGNLTTVPIDNSQGFWGVTIETLGSGNHTFGTNMYGIVDTGTTLLIFPDDVAYSLANKYNATDNGDGTFKITCDKSQLEPLVFTMAGTEFVVPPDSLIYVEQDQSCTAGFAYAGMPFSILGGAFIKNHYIIFNVQVPNIQMAPSKRA</sequence>
<dbReference type="PROSITE" id="PS51767">
    <property type="entry name" value="PEPTIDASE_A1"/>
    <property type="match status" value="1"/>
</dbReference>
<dbReference type="PANTHER" id="PTHR47966">
    <property type="entry name" value="BETA-SITE APP-CLEAVING ENZYME, ISOFORM A-RELATED"/>
    <property type="match status" value="1"/>
</dbReference>
<dbReference type="InterPro" id="IPR033121">
    <property type="entry name" value="PEPTIDASE_A1"/>
</dbReference>
<evidence type="ECO:0000256" key="3">
    <source>
        <dbReference type="ARBA" id="ARBA00022729"/>
    </source>
</evidence>
<comment type="function">
    <text evidence="10">This enzyme, capable of clotting milk is frequently used for cheese production.</text>
</comment>
<dbReference type="InterPro" id="IPR001969">
    <property type="entry name" value="Aspartic_peptidase_AS"/>
</dbReference>
<dbReference type="SUPFAM" id="SSF50630">
    <property type="entry name" value="Acid proteases"/>
    <property type="match status" value="1"/>
</dbReference>
<feature type="active site" evidence="14">
    <location>
        <position position="283"/>
    </location>
</feature>